<keyword evidence="2" id="KW-1185">Reference proteome</keyword>
<evidence type="ECO:0000313" key="1">
    <source>
        <dbReference type="EMBL" id="KAK7343890.1"/>
    </source>
</evidence>
<name>A0AAN9LWW6_CANGL</name>
<dbReference type="EMBL" id="JAYMYQ010000003">
    <property type="protein sequence ID" value="KAK7343890.1"/>
    <property type="molecule type" value="Genomic_DNA"/>
</dbReference>
<accession>A0AAN9LWW6</accession>
<dbReference type="Proteomes" id="UP001367508">
    <property type="component" value="Unassembled WGS sequence"/>
</dbReference>
<protein>
    <submittedName>
        <fullName evidence="1">Uncharacterized protein</fullName>
    </submittedName>
</protein>
<comment type="caution">
    <text evidence="1">The sequence shown here is derived from an EMBL/GenBank/DDBJ whole genome shotgun (WGS) entry which is preliminary data.</text>
</comment>
<sequence>MCYGTEKFWSHSSISRGILQGGSLFPNSFVFIWSSFCILLEKLLTFVYGKLSNLLRDPDLSHLAFAHDLILSAKKVMLPLFMKPEPLIQLGVWRTTRSLL</sequence>
<evidence type="ECO:0000313" key="2">
    <source>
        <dbReference type="Proteomes" id="UP001367508"/>
    </source>
</evidence>
<organism evidence="1 2">
    <name type="scientific">Canavalia gladiata</name>
    <name type="common">Sword bean</name>
    <name type="synonym">Dolichos gladiatus</name>
    <dbReference type="NCBI Taxonomy" id="3824"/>
    <lineage>
        <taxon>Eukaryota</taxon>
        <taxon>Viridiplantae</taxon>
        <taxon>Streptophyta</taxon>
        <taxon>Embryophyta</taxon>
        <taxon>Tracheophyta</taxon>
        <taxon>Spermatophyta</taxon>
        <taxon>Magnoliopsida</taxon>
        <taxon>eudicotyledons</taxon>
        <taxon>Gunneridae</taxon>
        <taxon>Pentapetalae</taxon>
        <taxon>rosids</taxon>
        <taxon>fabids</taxon>
        <taxon>Fabales</taxon>
        <taxon>Fabaceae</taxon>
        <taxon>Papilionoideae</taxon>
        <taxon>50 kb inversion clade</taxon>
        <taxon>NPAAA clade</taxon>
        <taxon>indigoferoid/millettioid clade</taxon>
        <taxon>Phaseoleae</taxon>
        <taxon>Canavalia</taxon>
    </lineage>
</organism>
<dbReference type="AlphaFoldDB" id="A0AAN9LWW6"/>
<gene>
    <name evidence="1" type="ORF">VNO77_12992</name>
</gene>
<reference evidence="1 2" key="1">
    <citation type="submission" date="2024-01" db="EMBL/GenBank/DDBJ databases">
        <title>The genomes of 5 underutilized Papilionoideae crops provide insights into root nodulation and disease resistanc.</title>
        <authorList>
            <person name="Jiang F."/>
        </authorList>
    </citation>
    <scope>NUCLEOTIDE SEQUENCE [LARGE SCALE GENOMIC DNA]</scope>
    <source>
        <strain evidence="1">LVBAO_FW01</strain>
        <tissue evidence="1">Leaves</tissue>
    </source>
</reference>
<proteinExistence type="predicted"/>